<reference evidence="1" key="1">
    <citation type="journal article" date="2001" name="Appl. Environ. Microbiol.">
        <title>Gene cassette PCR: sequence-independent recovery of entire genes from environmental DNA.</title>
        <authorList>
            <person name="Stokes H.W."/>
            <person name="Holmes A.J."/>
            <person name="Nield B.S."/>
            <person name="Holley M.P."/>
            <person name="Nevalainen K.M."/>
            <person name="Mabbutt B.C."/>
            <person name="Gillings M.R."/>
        </authorList>
    </citation>
    <scope>NUCLEOTIDE SEQUENCE</scope>
</reference>
<dbReference type="AlphaFoldDB" id="Q99IZ5"/>
<dbReference type="PANTHER" id="PTHR11102:SF160">
    <property type="entry name" value="ERAD-ASSOCIATED E3 UBIQUITIN-PROTEIN LIGASE COMPONENT HRD3"/>
    <property type="match status" value="1"/>
</dbReference>
<proteinExistence type="predicted"/>
<dbReference type="InterPro" id="IPR011990">
    <property type="entry name" value="TPR-like_helical_dom_sf"/>
</dbReference>
<dbReference type="SMART" id="SM00671">
    <property type="entry name" value="SEL1"/>
    <property type="match status" value="3"/>
</dbReference>
<dbReference type="EMBL" id="AF265265">
    <property type="protein sequence ID" value="AAK01327.1"/>
    <property type="molecule type" value="Genomic_DNA"/>
</dbReference>
<dbReference type="InterPro" id="IPR050767">
    <property type="entry name" value="Sel1_AlgK"/>
</dbReference>
<accession>Q99IZ5</accession>
<dbReference type="Pfam" id="PF08238">
    <property type="entry name" value="Sel1"/>
    <property type="match status" value="3"/>
</dbReference>
<dbReference type="PANTHER" id="PTHR11102">
    <property type="entry name" value="SEL-1-LIKE PROTEIN"/>
    <property type="match status" value="1"/>
</dbReference>
<dbReference type="SUPFAM" id="SSF81901">
    <property type="entry name" value="HCP-like"/>
    <property type="match status" value="1"/>
</dbReference>
<dbReference type="InterPro" id="IPR006597">
    <property type="entry name" value="Sel1-like"/>
</dbReference>
<evidence type="ECO:0008006" key="2">
    <source>
        <dbReference type="Google" id="ProtNLM"/>
    </source>
</evidence>
<name>Q99IZ5_9BACT</name>
<dbReference type="Gene3D" id="1.25.40.10">
    <property type="entry name" value="Tetratricopeptide repeat domain"/>
    <property type="match status" value="1"/>
</dbReference>
<sequence length="168" mass="18737">MSKSKQLTIDQASVAYDKGRWKPAFRAFLVLAEQGDETAFLMLGFIYDTGQGARRNLAKALQWYLRAYKVGGTTAALAASNLATICRDNGDWRQEFQWYVRAAKLGDGDSLVEVEIRYLAGKGVKRSPTMAVKHFKAAVRSKNITEAGRDTAQQLLRSCKGWARARID</sequence>
<evidence type="ECO:0000313" key="1">
    <source>
        <dbReference type="EMBL" id="AAK01327.1"/>
    </source>
</evidence>
<protein>
    <recommendedName>
        <fullName evidence="2">Sel1 repeat family protein</fullName>
    </recommendedName>
</protein>
<organism evidence="1">
    <name type="scientific">uncultured bacterium HB1-37</name>
    <dbReference type="NCBI Taxonomy" id="138993"/>
    <lineage>
        <taxon>Bacteria</taxon>
        <taxon>environmental samples</taxon>
    </lineage>
</organism>